<reference evidence="8" key="2">
    <citation type="journal article" date="2023" name="Biology">
        <title>Prokaryotic Life Associated with Coal-Fire Gas Vents Revealed by Metagenomics.</title>
        <authorList>
            <person name="Kadnikov V.V."/>
            <person name="Mardanov A.V."/>
            <person name="Beletsky A.V."/>
            <person name="Karnachuk O.V."/>
            <person name="Ravin N.V."/>
        </authorList>
    </citation>
    <scope>NUCLEOTIDE SEQUENCE</scope>
    <source>
        <strain evidence="8">Bu02</strain>
    </source>
</reference>
<dbReference type="EMBL" id="CP062796">
    <property type="protein sequence ID" value="QUL98193.1"/>
    <property type="molecule type" value="Genomic_DNA"/>
</dbReference>
<evidence type="ECO:0000256" key="3">
    <source>
        <dbReference type="ARBA" id="ARBA00022692"/>
    </source>
</evidence>
<evidence type="ECO:0000256" key="1">
    <source>
        <dbReference type="ARBA" id="ARBA00004651"/>
    </source>
</evidence>
<dbReference type="AlphaFoldDB" id="A0AAT9LDB8"/>
<accession>A0AAT9LDB8</accession>
<evidence type="ECO:0000313" key="8">
    <source>
        <dbReference type="EMBL" id="QUL98193.1"/>
    </source>
</evidence>
<evidence type="ECO:0000256" key="2">
    <source>
        <dbReference type="ARBA" id="ARBA00022475"/>
    </source>
</evidence>
<evidence type="ECO:0000259" key="7">
    <source>
        <dbReference type="Pfam" id="PF02687"/>
    </source>
</evidence>
<keyword evidence="4 6" id="KW-1133">Transmembrane helix</keyword>
<dbReference type="GO" id="GO:0005886">
    <property type="term" value="C:plasma membrane"/>
    <property type="evidence" value="ECO:0007669"/>
    <property type="project" value="UniProtKB-SubCell"/>
</dbReference>
<reference evidence="8" key="1">
    <citation type="submission" date="2020-10" db="EMBL/GenBank/DDBJ databases">
        <authorList>
            <person name="Kadnikov V."/>
            <person name="Beletsky A.V."/>
            <person name="Mardanov A.V."/>
            <person name="Karnachuk O.V."/>
            <person name="Ravin N.V."/>
        </authorList>
    </citation>
    <scope>NUCLEOTIDE SEQUENCE</scope>
    <source>
        <strain evidence="8">Bu02</strain>
    </source>
</reference>
<keyword evidence="2" id="KW-1003">Cell membrane</keyword>
<proteinExistence type="predicted"/>
<gene>
    <name evidence="8" type="ORF">IMF26_09140</name>
</gene>
<keyword evidence="3 6" id="KW-0812">Transmembrane</keyword>
<dbReference type="InterPro" id="IPR003838">
    <property type="entry name" value="ABC3_permease_C"/>
</dbReference>
<organism evidence="8">
    <name type="scientific">Candidatus Fermentithermobacillus carboniphilus</name>
    <dbReference type="NCBI Taxonomy" id="3085328"/>
    <lineage>
        <taxon>Bacteria</taxon>
        <taxon>Bacillati</taxon>
        <taxon>Bacillota</taxon>
        <taxon>Candidatus Fermentithermobacillia</taxon>
        <taxon>Candidatus Fermentithermobacillales</taxon>
        <taxon>Candidatus Fermentithermobacillaceae</taxon>
        <taxon>Candidatus Fermentithermobacillus</taxon>
    </lineage>
</organism>
<sequence>MGPLSDGNLNQKTKVAFGTNTLTGYRAEVLRRCPEPENLLRKNPPRKQTLLPEVPARSLFPVYHLFAIRRIRQKPLLALFVTLSVALTVAVSLVITALISENVRILSAQVLETKLPFDALAIFPDHDSLQAFLKRKNAFGKSVSVETFRVGEFDSNLGPLTVMDIGKDLPPGTISLLFEVQAEMFLQKTHSDGDARSLIAWTEAFPQHRLEWSSVEVHPIAREKTDPGGTSWPKALWGWALVSPGSLDGVPGTREGVQFILGSGTKTLTREEKEMLFRNIERLSETYPGTKVITPLSGKTILEREARRCFGVFQLVSFGVLLGSSIAIACVLTVSFLGRKRALGILRVLGGTAKDLRNMMLVEAMYLGIPGIFVGLIAGTASSNRIFGTFAYPSSLILAGIMGASTLLLGVWMPLRLIRNANCDQLLNQRAVYIISNPSCASCGLCGGF</sequence>
<dbReference type="Pfam" id="PF02687">
    <property type="entry name" value="FtsX"/>
    <property type="match status" value="1"/>
</dbReference>
<protein>
    <submittedName>
        <fullName evidence="8">ABC transporter permease</fullName>
    </submittedName>
</protein>
<evidence type="ECO:0000256" key="5">
    <source>
        <dbReference type="ARBA" id="ARBA00023136"/>
    </source>
</evidence>
<name>A0AAT9LDB8_9FIRM</name>
<feature type="transmembrane region" description="Helical" evidence="6">
    <location>
        <begin position="359"/>
        <end position="378"/>
    </location>
</feature>
<dbReference type="KEGG" id="fcz:IMF26_09140"/>
<feature type="transmembrane region" description="Helical" evidence="6">
    <location>
        <begin position="390"/>
        <end position="412"/>
    </location>
</feature>
<comment type="subcellular location">
    <subcellularLocation>
        <location evidence="1">Cell membrane</location>
        <topology evidence="1">Multi-pass membrane protein</topology>
    </subcellularLocation>
</comment>
<feature type="transmembrane region" description="Helical" evidence="6">
    <location>
        <begin position="312"/>
        <end position="338"/>
    </location>
</feature>
<evidence type="ECO:0000256" key="6">
    <source>
        <dbReference type="SAM" id="Phobius"/>
    </source>
</evidence>
<feature type="domain" description="ABC3 transporter permease C-terminal" evidence="7">
    <location>
        <begin position="316"/>
        <end position="422"/>
    </location>
</feature>
<evidence type="ECO:0000256" key="4">
    <source>
        <dbReference type="ARBA" id="ARBA00022989"/>
    </source>
</evidence>
<keyword evidence="5 6" id="KW-0472">Membrane</keyword>
<feature type="transmembrane region" description="Helical" evidence="6">
    <location>
        <begin position="76"/>
        <end position="99"/>
    </location>
</feature>